<dbReference type="InterPro" id="IPR051426">
    <property type="entry name" value="Peflin/Sorcin_CaBP"/>
</dbReference>
<feature type="compositionally biased region" description="Low complexity" evidence="6">
    <location>
        <begin position="106"/>
        <end position="135"/>
    </location>
</feature>
<dbReference type="GeneID" id="14539526"/>
<accession>H8X4A9</accession>
<dbReference type="Pfam" id="PF13202">
    <property type="entry name" value="EF-hand_5"/>
    <property type="match status" value="2"/>
</dbReference>
<evidence type="ECO:0000256" key="3">
    <source>
        <dbReference type="ARBA" id="ARBA00022723"/>
    </source>
</evidence>
<dbReference type="AlphaFoldDB" id="H8X4A9"/>
<organism evidence="8 9">
    <name type="scientific">Candida orthopsilosis (strain 90-125)</name>
    <name type="common">Yeast</name>
    <dbReference type="NCBI Taxonomy" id="1136231"/>
    <lineage>
        <taxon>Eukaryota</taxon>
        <taxon>Fungi</taxon>
        <taxon>Dikarya</taxon>
        <taxon>Ascomycota</taxon>
        <taxon>Saccharomycotina</taxon>
        <taxon>Pichiomycetes</taxon>
        <taxon>Debaryomycetaceae</taxon>
        <taxon>Candida/Lodderomyces clade</taxon>
        <taxon>Candida</taxon>
    </lineage>
</organism>
<feature type="domain" description="EF-hand" evidence="7">
    <location>
        <begin position="298"/>
        <end position="333"/>
    </location>
</feature>
<feature type="region of interest" description="Disordered" evidence="6">
    <location>
        <begin position="1"/>
        <end position="218"/>
    </location>
</feature>
<evidence type="ECO:0000256" key="4">
    <source>
        <dbReference type="ARBA" id="ARBA00022737"/>
    </source>
</evidence>
<keyword evidence="9" id="KW-1185">Reference proteome</keyword>
<dbReference type="eggNOG" id="KOG0037">
    <property type="taxonomic scope" value="Eukaryota"/>
</dbReference>
<evidence type="ECO:0000313" key="9">
    <source>
        <dbReference type="Proteomes" id="UP000005018"/>
    </source>
</evidence>
<dbReference type="SUPFAM" id="SSF47473">
    <property type="entry name" value="EF-hand"/>
    <property type="match status" value="1"/>
</dbReference>
<dbReference type="InterPro" id="IPR011992">
    <property type="entry name" value="EF-hand-dom_pair"/>
</dbReference>
<feature type="compositionally biased region" description="Low complexity" evidence="6">
    <location>
        <begin position="60"/>
        <end position="97"/>
    </location>
</feature>
<dbReference type="OrthoDB" id="186625at2759"/>
<dbReference type="InterPro" id="IPR002048">
    <property type="entry name" value="EF_hand_dom"/>
</dbReference>
<dbReference type="GO" id="GO:0048306">
    <property type="term" value="F:calcium-dependent protein binding"/>
    <property type="evidence" value="ECO:0007669"/>
    <property type="project" value="UniProtKB-ARBA"/>
</dbReference>
<dbReference type="PANTHER" id="PTHR46212">
    <property type="entry name" value="PEFLIN"/>
    <property type="match status" value="1"/>
</dbReference>
<protein>
    <recommendedName>
        <fullName evidence="7">EF-hand domain-containing protein</fullName>
    </recommendedName>
</protein>
<evidence type="ECO:0000313" key="8">
    <source>
        <dbReference type="EMBL" id="CCG26061.1"/>
    </source>
</evidence>
<dbReference type="InterPro" id="IPR018247">
    <property type="entry name" value="EF_Hand_1_Ca_BS"/>
</dbReference>
<evidence type="ECO:0000256" key="5">
    <source>
        <dbReference type="ARBA" id="ARBA00022837"/>
    </source>
</evidence>
<evidence type="ECO:0000259" key="7">
    <source>
        <dbReference type="PROSITE" id="PS50222"/>
    </source>
</evidence>
<dbReference type="Proteomes" id="UP000005018">
    <property type="component" value="Chromosome 3"/>
</dbReference>
<dbReference type="EMBL" id="HE681721">
    <property type="protein sequence ID" value="CCG26061.1"/>
    <property type="molecule type" value="Genomic_DNA"/>
</dbReference>
<dbReference type="CDD" id="cd16180">
    <property type="entry name" value="EFh_PEF_Group_I"/>
    <property type="match status" value="1"/>
</dbReference>
<keyword evidence="3" id="KW-0479">Metal-binding</keyword>
<dbReference type="SMART" id="SM00054">
    <property type="entry name" value="EFh"/>
    <property type="match status" value="3"/>
</dbReference>
<comment type="subcellular location">
    <subcellularLocation>
        <location evidence="1">Cytoplasm</location>
    </subcellularLocation>
</comment>
<dbReference type="PROSITE" id="PS00018">
    <property type="entry name" value="EF_HAND_1"/>
    <property type="match status" value="2"/>
</dbReference>
<feature type="compositionally biased region" description="Polar residues" evidence="6">
    <location>
        <begin position="48"/>
        <end position="59"/>
    </location>
</feature>
<feature type="compositionally biased region" description="Polar residues" evidence="6">
    <location>
        <begin position="156"/>
        <end position="174"/>
    </location>
</feature>
<dbReference type="GO" id="GO:0005737">
    <property type="term" value="C:cytoplasm"/>
    <property type="evidence" value="ECO:0007669"/>
    <property type="project" value="UniProtKB-SubCell"/>
</dbReference>
<feature type="compositionally biased region" description="Low complexity" evidence="6">
    <location>
        <begin position="142"/>
        <end position="155"/>
    </location>
</feature>
<feature type="compositionally biased region" description="Polar residues" evidence="6">
    <location>
        <begin position="31"/>
        <end position="41"/>
    </location>
</feature>
<reference evidence="8 9" key="1">
    <citation type="journal article" date="2012" name="PLoS ONE">
        <title>Sequence and analysis of the genome of the pathogenic yeast Candida orthopsilosis.</title>
        <authorList>
            <person name="Riccombeni A."/>
            <person name="Vidanes G."/>
            <person name="Proux-Wera E."/>
            <person name="Wolfe K.H."/>
            <person name="Butler G."/>
        </authorList>
    </citation>
    <scope>NUCLEOTIDE SEQUENCE [LARGE SCALE GENOMIC DNA]</scope>
    <source>
        <strain evidence="8 9">Co 90-125</strain>
    </source>
</reference>
<evidence type="ECO:0000256" key="6">
    <source>
        <dbReference type="SAM" id="MobiDB-lite"/>
    </source>
</evidence>
<dbReference type="GO" id="GO:0005509">
    <property type="term" value="F:calcium ion binding"/>
    <property type="evidence" value="ECO:0007669"/>
    <property type="project" value="InterPro"/>
</dbReference>
<gene>
    <name evidence="8" type="ORF">CORT_0C06890</name>
</gene>
<dbReference type="RefSeq" id="XP_003868965.1">
    <property type="nucleotide sequence ID" value="XM_003868917.1"/>
</dbReference>
<name>H8X4A9_CANO9</name>
<proteinExistence type="predicted"/>
<dbReference type="PANTHER" id="PTHR46212:SF3">
    <property type="entry name" value="GH27120P"/>
    <property type="match status" value="1"/>
</dbReference>
<dbReference type="KEGG" id="cot:CORT_0C06890"/>
<keyword evidence="2" id="KW-0963">Cytoplasm</keyword>
<dbReference type="PROSITE" id="PS50222">
    <property type="entry name" value="EF_HAND_2"/>
    <property type="match status" value="2"/>
</dbReference>
<sequence length="402" mass="45983">MNDLPQMPTPQQASYQQHQQQYNNKKHAQQGIHSNSSSSKVNYKPPHQSRNTSSHSNASYQPQQYYQQPPPNDYYRQQQPPQNTGFPPQAVYQQPPVYQMPPPQQQPQQVSQQYSSPQPVYQSHAQPVHPQQYQNVPPPQQPQQSSPPHVYHSQPTGIPTSQQLYQQPPNQYESYQKKNSNSGSVGKKPPPVTSSPPRQQRPVNKSKESLHEKPLSSKQKLELELRSVFEKVDVNKSGRISAKELSYALLNFDHTRFQDSTIKLMMSLFTNKGDASSSSSSYSSNKSLNFDQFVSLWKYLSAYKKLFIQADTDKSGDVSFGEFQKILEQIGYKLDIDLVLHLFSKYSLKDSGEIGRLKFDSFIELLVYLRKLTDIFKKYDKDLSGTATIGFSDFLFEVSNMS</sequence>
<feature type="compositionally biased region" description="Basic and acidic residues" evidence="6">
    <location>
        <begin position="205"/>
        <end position="218"/>
    </location>
</feature>
<evidence type="ECO:0000256" key="2">
    <source>
        <dbReference type="ARBA" id="ARBA00022490"/>
    </source>
</evidence>
<feature type="compositionally biased region" description="Low complexity" evidence="6">
    <location>
        <begin position="177"/>
        <end position="187"/>
    </location>
</feature>
<dbReference type="HOGENOM" id="CLU_657394_0_0_1"/>
<evidence type="ECO:0000256" key="1">
    <source>
        <dbReference type="ARBA" id="ARBA00004496"/>
    </source>
</evidence>
<keyword evidence="5" id="KW-0106">Calcium</keyword>
<keyword evidence="4" id="KW-0677">Repeat</keyword>
<dbReference type="Gene3D" id="1.10.238.10">
    <property type="entry name" value="EF-hand"/>
    <property type="match status" value="1"/>
</dbReference>
<feature type="compositionally biased region" description="Low complexity" evidence="6">
    <location>
        <begin position="11"/>
        <end position="23"/>
    </location>
</feature>
<feature type="domain" description="EF-hand" evidence="7">
    <location>
        <begin position="220"/>
        <end position="255"/>
    </location>
</feature>